<keyword evidence="4" id="KW-1185">Reference proteome</keyword>
<gene>
    <name evidence="3" type="ORF">HMPREF9282_02104</name>
</gene>
<proteinExistence type="predicted"/>
<evidence type="ECO:0000313" key="3">
    <source>
        <dbReference type="EMBL" id="EKU77387.1"/>
    </source>
</evidence>
<evidence type="ECO:0000313" key="4">
    <source>
        <dbReference type="Proteomes" id="UP000009891"/>
    </source>
</evidence>
<feature type="compositionally biased region" description="Low complexity" evidence="1">
    <location>
        <begin position="53"/>
        <end position="62"/>
    </location>
</feature>
<feature type="region of interest" description="Disordered" evidence="1">
    <location>
        <begin position="186"/>
        <end position="211"/>
    </location>
</feature>
<dbReference type="HOGENOM" id="CLU_1255521_0_0_9"/>
<comment type="caution">
    <text evidence="3">The sequence shown here is derived from an EMBL/GenBank/DDBJ whole genome shotgun (WGS) entry which is preliminary data.</text>
</comment>
<keyword evidence="2" id="KW-0812">Transmembrane</keyword>
<dbReference type="AlphaFoldDB" id="K9DEU9"/>
<feature type="compositionally biased region" description="Low complexity" evidence="1">
    <location>
        <begin position="84"/>
        <end position="116"/>
    </location>
</feature>
<accession>K9DEU9</accession>
<organism evidence="3 4">
    <name type="scientific">Veillonella seminalis ACS-216-V-Col6b</name>
    <dbReference type="NCBI Taxonomy" id="883156"/>
    <lineage>
        <taxon>Bacteria</taxon>
        <taxon>Bacillati</taxon>
        <taxon>Bacillota</taxon>
        <taxon>Negativicutes</taxon>
        <taxon>Veillonellales</taxon>
        <taxon>Veillonellaceae</taxon>
        <taxon>Veillonella</taxon>
    </lineage>
</organism>
<evidence type="ECO:0000256" key="1">
    <source>
        <dbReference type="SAM" id="MobiDB-lite"/>
    </source>
</evidence>
<name>K9DEU9_9FIRM</name>
<feature type="compositionally biased region" description="Basic and acidic residues" evidence="1">
    <location>
        <begin position="148"/>
        <end position="157"/>
    </location>
</feature>
<protein>
    <submittedName>
        <fullName evidence="3">Uncharacterized protein</fullName>
    </submittedName>
</protein>
<dbReference type="STRING" id="883156.HMPREF9282_02104"/>
<reference evidence="3 4" key="1">
    <citation type="submission" date="2012-09" db="EMBL/GenBank/DDBJ databases">
        <title>The Genome Sequence of Veillonella ratti ACS-216-V-COL6B.</title>
        <authorList>
            <consortium name="The Broad Institute Genome Sequencing Platform"/>
            <person name="Earl A."/>
            <person name="Ward D."/>
            <person name="Feldgarden M."/>
            <person name="Gevers D."/>
            <person name="Saerens B."/>
            <person name="Vaneechoutte M."/>
            <person name="Walker B."/>
            <person name="Young S.K."/>
            <person name="Zeng Q."/>
            <person name="Gargeya S."/>
            <person name="Fitzgerald M."/>
            <person name="Haas B."/>
            <person name="Abouelleil A."/>
            <person name="Alvarado L."/>
            <person name="Arachchi H.M."/>
            <person name="Berlin A."/>
            <person name="Chapman S.B."/>
            <person name="Goldberg J."/>
            <person name="Griggs A."/>
            <person name="Gujja S."/>
            <person name="Hansen M."/>
            <person name="Howarth C."/>
            <person name="Imamovic A."/>
            <person name="Larimer J."/>
            <person name="McCowen C."/>
            <person name="Montmayeur A."/>
            <person name="Murphy C."/>
            <person name="Neiman D."/>
            <person name="Pearson M."/>
            <person name="Priest M."/>
            <person name="Roberts A."/>
            <person name="Saif S."/>
            <person name="Shea T."/>
            <person name="Sisk P."/>
            <person name="Sykes S."/>
            <person name="Wortman J."/>
            <person name="Nusbaum C."/>
            <person name="Birren B."/>
        </authorList>
    </citation>
    <scope>NUCLEOTIDE SEQUENCE [LARGE SCALE GENOMIC DNA]</scope>
    <source>
        <strain evidence="3 4">ACS-216-V-Col6b</strain>
    </source>
</reference>
<keyword evidence="2" id="KW-0472">Membrane</keyword>
<sequence>MKEQEINLDPQNQKPKKINRLLVMIVSIIIVCAIGYLALPSGDEPKKNDNSENESMSNDLSSGMMSEQEIVKMRQEEERKKAAANKNGTNAKTNNANGSDSNSNSSSNAMSTNQNNEPTNSYSSGNAGNATTRSPEPVVVVSPYEKYQQGKEERSWQMNEKNEIARAAEDVQGQRSKIFFDLNVEKEKSEPSKTNNRTNTVNDYYNNNSDDGYISVVGGR</sequence>
<feature type="compositionally biased region" description="Low complexity" evidence="1">
    <location>
        <begin position="194"/>
        <end position="211"/>
    </location>
</feature>
<dbReference type="PATRIC" id="fig|883156.3.peg.2058"/>
<feature type="compositionally biased region" description="Polar residues" evidence="1">
    <location>
        <begin position="117"/>
        <end position="134"/>
    </location>
</feature>
<feature type="region of interest" description="Disordered" evidence="1">
    <location>
        <begin position="41"/>
        <end position="157"/>
    </location>
</feature>
<evidence type="ECO:0000256" key="2">
    <source>
        <dbReference type="SAM" id="Phobius"/>
    </source>
</evidence>
<keyword evidence="2" id="KW-1133">Transmembrane helix</keyword>
<dbReference type="RefSeq" id="WP_006556988.1">
    <property type="nucleotide sequence ID" value="NZ_JH992939.1"/>
</dbReference>
<dbReference type="EMBL" id="AHAF01000023">
    <property type="protein sequence ID" value="EKU77387.1"/>
    <property type="molecule type" value="Genomic_DNA"/>
</dbReference>
<dbReference type="Proteomes" id="UP000009891">
    <property type="component" value="Unassembled WGS sequence"/>
</dbReference>
<feature type="compositionally biased region" description="Basic and acidic residues" evidence="1">
    <location>
        <begin position="69"/>
        <end position="81"/>
    </location>
</feature>
<feature type="transmembrane region" description="Helical" evidence="2">
    <location>
        <begin position="21"/>
        <end position="39"/>
    </location>
</feature>